<gene>
    <name evidence="1" type="ORF">F5I99_03600</name>
</gene>
<reference evidence="1 2" key="1">
    <citation type="submission" date="2019-09" db="EMBL/GenBank/DDBJ databases">
        <title>Nitrincola iocasae sp. nov., a bacterium isolated from the sediment collected at a cold seep field in South China Sea.</title>
        <authorList>
            <person name="Zhang H."/>
            <person name="Wang H."/>
            <person name="Li C."/>
        </authorList>
    </citation>
    <scope>NUCLEOTIDE SEQUENCE [LARGE SCALE GENOMIC DNA]</scope>
    <source>
        <strain evidence="1 2">KXZD1103</strain>
    </source>
</reference>
<dbReference type="Proteomes" id="UP000325606">
    <property type="component" value="Chromosome"/>
</dbReference>
<dbReference type="KEGG" id="nik:F5I99_03600"/>
<dbReference type="InterPro" id="IPR009279">
    <property type="entry name" value="Portal_Mu"/>
</dbReference>
<dbReference type="Pfam" id="PF06074">
    <property type="entry name" value="Portal_Mu"/>
    <property type="match status" value="1"/>
</dbReference>
<evidence type="ECO:0000313" key="1">
    <source>
        <dbReference type="EMBL" id="QEW05646.1"/>
    </source>
</evidence>
<evidence type="ECO:0000313" key="2">
    <source>
        <dbReference type="Proteomes" id="UP000325606"/>
    </source>
</evidence>
<sequence>MTKLIDHRGNPIPWPSEQQLQTDESKLGHLKQHFAEHPSSGLTPVRLAAILRDAEQGNLISQCELAEDLEEKDGHIFSELQKRKLAMLNLTGRVAPPRNASEQEKKDAAWVQELLDEMPDFDDLVLDMADGVLKGFSNIELEWQRAGNDWFLGQAHYRPQSWFQLHPDDRNQIVLRDGSAKGAELQSFGWVRHIHRSRSGYPGRNGLARILSWPYLFKNYSVRDLAEFLEIYGLPLRLGKYPSGASDKEKSTLLQAVMSIGHNAGGIIPKGMEIDFQEAAKGAADPFEVMINWCERTQSKAILGGTLTSQADGKSSTNALGNVHNEIRQELRDSDLRQIAGSITRDLIFPLWMLNCKTAGDPRRAPRFVFDTSEPADLAHYSESLPPLVNMGMRIPLDWVHETLQIPTAEKDEEILTSAPTLPGMAPLAALKAQAVADADVVTQYTEQLQRVAQKPVTGMIDQIRDLVETANSLEAIRDGLLALDIPIEQLADAMSQALTVAGLAGRYELLQEAE</sequence>
<keyword evidence="2" id="KW-1185">Reference proteome</keyword>
<dbReference type="AlphaFoldDB" id="A0A5J6LB72"/>
<dbReference type="RefSeq" id="WP_151053690.1">
    <property type="nucleotide sequence ID" value="NZ_CP044222.1"/>
</dbReference>
<name>A0A5J6LB72_9GAMM</name>
<dbReference type="EMBL" id="CP044222">
    <property type="protein sequence ID" value="QEW05646.1"/>
    <property type="molecule type" value="Genomic_DNA"/>
</dbReference>
<accession>A0A5J6LB72</accession>
<proteinExistence type="predicted"/>
<protein>
    <submittedName>
        <fullName evidence="1">DUF935 domain-containing protein</fullName>
    </submittedName>
</protein>
<organism evidence="1 2">
    <name type="scientific">Nitrincola iocasae</name>
    <dbReference type="NCBI Taxonomy" id="2614693"/>
    <lineage>
        <taxon>Bacteria</taxon>
        <taxon>Pseudomonadati</taxon>
        <taxon>Pseudomonadota</taxon>
        <taxon>Gammaproteobacteria</taxon>
        <taxon>Oceanospirillales</taxon>
        <taxon>Oceanospirillaceae</taxon>
        <taxon>Nitrincola</taxon>
    </lineage>
</organism>